<dbReference type="InterPro" id="IPR011053">
    <property type="entry name" value="Single_hybrid_motif"/>
</dbReference>
<dbReference type="OrthoDB" id="537444at2759"/>
<dbReference type="PANTHER" id="PTHR23151">
    <property type="entry name" value="DIHYDROLIPOAMIDE ACETYL/SUCCINYL-TRANSFERASE-RELATED"/>
    <property type="match status" value="1"/>
</dbReference>
<evidence type="ECO:0000259" key="2">
    <source>
        <dbReference type="PROSITE" id="PS50968"/>
    </source>
</evidence>
<dbReference type="EMBL" id="FN649748">
    <property type="protein sequence ID" value="CBJ48962.1"/>
    <property type="molecule type" value="Genomic_DNA"/>
</dbReference>
<accession>D7FGX3</accession>
<dbReference type="Proteomes" id="UP000002630">
    <property type="component" value="Linkage Group LG23"/>
</dbReference>
<dbReference type="EMBL" id="FN647705">
    <property type="protein sequence ID" value="CBJ48962.1"/>
    <property type="molecule type" value="Genomic_DNA"/>
</dbReference>
<dbReference type="GO" id="GO:0045254">
    <property type="term" value="C:pyruvate dehydrogenase complex"/>
    <property type="evidence" value="ECO:0007669"/>
    <property type="project" value="InterPro"/>
</dbReference>
<dbReference type="STRING" id="2880.D7FGX3"/>
<dbReference type="InterPro" id="IPR000089">
    <property type="entry name" value="Biotin_lipoyl"/>
</dbReference>
<dbReference type="InterPro" id="IPR045257">
    <property type="entry name" value="E2/Pdx1"/>
</dbReference>
<organism evidence="3 4">
    <name type="scientific">Ectocarpus siliculosus</name>
    <name type="common">Brown alga</name>
    <name type="synonym">Conferva siliculosa</name>
    <dbReference type="NCBI Taxonomy" id="2880"/>
    <lineage>
        <taxon>Eukaryota</taxon>
        <taxon>Sar</taxon>
        <taxon>Stramenopiles</taxon>
        <taxon>Ochrophyta</taxon>
        <taxon>PX clade</taxon>
        <taxon>Phaeophyceae</taxon>
        <taxon>Ectocarpales</taxon>
        <taxon>Ectocarpaceae</taxon>
        <taxon>Ectocarpus</taxon>
    </lineage>
</organism>
<name>D7FGX3_ECTSI</name>
<dbReference type="SUPFAM" id="SSF51230">
    <property type="entry name" value="Single hybrid motif"/>
    <property type="match status" value="1"/>
</dbReference>
<gene>
    <name evidence="3" type="ORF">Esi_0102_0069</name>
</gene>
<reference evidence="3 4" key="1">
    <citation type="journal article" date="2010" name="Nature">
        <title>The Ectocarpus genome and the independent evolution of multicellularity in brown algae.</title>
        <authorList>
            <person name="Cock J.M."/>
            <person name="Sterck L."/>
            <person name="Rouze P."/>
            <person name="Scornet D."/>
            <person name="Allen A.E."/>
            <person name="Amoutzias G."/>
            <person name="Anthouard V."/>
            <person name="Artiguenave F."/>
            <person name="Aury J.M."/>
            <person name="Badger J.H."/>
            <person name="Beszteri B."/>
            <person name="Billiau K."/>
            <person name="Bonnet E."/>
            <person name="Bothwell J.H."/>
            <person name="Bowler C."/>
            <person name="Boyen C."/>
            <person name="Brownlee C."/>
            <person name="Carrano C.J."/>
            <person name="Charrier B."/>
            <person name="Cho G.Y."/>
            <person name="Coelho S.M."/>
            <person name="Collen J."/>
            <person name="Corre E."/>
            <person name="Da Silva C."/>
            <person name="Delage L."/>
            <person name="Delaroque N."/>
            <person name="Dittami S.M."/>
            <person name="Doulbeau S."/>
            <person name="Elias M."/>
            <person name="Farnham G."/>
            <person name="Gachon C.M."/>
            <person name="Gschloessl B."/>
            <person name="Heesch S."/>
            <person name="Jabbari K."/>
            <person name="Jubin C."/>
            <person name="Kawai H."/>
            <person name="Kimura K."/>
            <person name="Kloareg B."/>
            <person name="Kupper F.C."/>
            <person name="Lang D."/>
            <person name="Le Bail A."/>
            <person name="Leblanc C."/>
            <person name="Lerouge P."/>
            <person name="Lohr M."/>
            <person name="Lopez P.J."/>
            <person name="Martens C."/>
            <person name="Maumus F."/>
            <person name="Michel G."/>
            <person name="Miranda-Saavedra D."/>
            <person name="Morales J."/>
            <person name="Moreau H."/>
            <person name="Motomura T."/>
            <person name="Nagasato C."/>
            <person name="Napoli C.A."/>
            <person name="Nelson D.R."/>
            <person name="Nyvall-Collen P."/>
            <person name="Peters A.F."/>
            <person name="Pommier C."/>
            <person name="Potin P."/>
            <person name="Poulain J."/>
            <person name="Quesneville H."/>
            <person name="Read B."/>
            <person name="Rensing S.A."/>
            <person name="Ritter A."/>
            <person name="Rousvoal S."/>
            <person name="Samanta M."/>
            <person name="Samson G."/>
            <person name="Schroeder D.C."/>
            <person name="Segurens B."/>
            <person name="Strittmatter M."/>
            <person name="Tonon T."/>
            <person name="Tregear J.W."/>
            <person name="Valentin K."/>
            <person name="von Dassow P."/>
            <person name="Yamagishi T."/>
            <person name="Van de Peer Y."/>
            <person name="Wincker P."/>
        </authorList>
    </citation>
    <scope>NUCLEOTIDE SEQUENCE [LARGE SCALE GENOMIC DNA]</scope>
    <source>
        <strain evidence="4">Ec32 / CCAP1310/4</strain>
    </source>
</reference>
<sequence>MRARWVHSSVRGLRCSRAGVVSVRPIMDAVSGTRSAHTFRPWCMPEQHVAQTGTSSATAVSPTCIPDLALRVNGRNGRISAAKLGTVRRLSNEARRGCSTQVQPPRSGGPMSALSLRPSPASVLVGGPRTRALGATLNGGVLCEFSTSSNGTTVEKGVDGAPVAEAEVAEVAMPAKEEPRHAHIEMPTITEAERVATLTSWKVQVGDVIEVGDVVCEIELEQFSVGVKVETPGFLAEILVEAGTEGVPVGTDIGTIVHSEEEIALYQQAQAHESEDKEVKADTEVIADPAGTFSWKDVLKDVLRLRNGGMLSEGESSTLMSLARNKDSELLQAFEGCFEGDKYKGDIDDDLFLAQAKDIFKTRRNREAEG</sequence>
<dbReference type="Pfam" id="PF00364">
    <property type="entry name" value="Biotin_lipoyl"/>
    <property type="match status" value="1"/>
</dbReference>
<dbReference type="AlphaFoldDB" id="D7FGX3"/>
<dbReference type="CDD" id="cd06849">
    <property type="entry name" value="lipoyl_domain"/>
    <property type="match status" value="1"/>
</dbReference>
<evidence type="ECO:0000256" key="1">
    <source>
        <dbReference type="SAM" id="MobiDB-lite"/>
    </source>
</evidence>
<dbReference type="PANTHER" id="PTHR23151:SF90">
    <property type="entry name" value="DIHYDROLIPOYLLYSINE-RESIDUE ACETYLTRANSFERASE COMPONENT OF PYRUVATE DEHYDROGENASE COMPLEX, MITOCHONDRIAL-RELATED"/>
    <property type="match status" value="1"/>
</dbReference>
<evidence type="ECO:0000313" key="4">
    <source>
        <dbReference type="Proteomes" id="UP000002630"/>
    </source>
</evidence>
<keyword evidence="4" id="KW-1185">Reference proteome</keyword>
<protein>
    <recommendedName>
        <fullName evidence="2">Lipoyl-binding domain-containing protein</fullName>
    </recommendedName>
</protein>
<evidence type="ECO:0000313" key="3">
    <source>
        <dbReference type="EMBL" id="CBJ48962.1"/>
    </source>
</evidence>
<dbReference type="PROSITE" id="PS50968">
    <property type="entry name" value="BIOTINYL_LIPOYL"/>
    <property type="match status" value="1"/>
</dbReference>
<feature type="domain" description="Lipoyl-binding" evidence="2">
    <location>
        <begin position="181"/>
        <end position="257"/>
    </location>
</feature>
<proteinExistence type="predicted"/>
<feature type="region of interest" description="Disordered" evidence="1">
    <location>
        <begin position="92"/>
        <end position="114"/>
    </location>
</feature>
<dbReference type="InParanoid" id="D7FGX3"/>
<dbReference type="GO" id="GO:0006086">
    <property type="term" value="P:pyruvate decarboxylation to acetyl-CoA"/>
    <property type="evidence" value="ECO:0007669"/>
    <property type="project" value="InterPro"/>
</dbReference>
<dbReference type="Gene3D" id="2.40.50.100">
    <property type="match status" value="1"/>
</dbReference>
<dbReference type="eggNOG" id="KOG0557">
    <property type="taxonomic scope" value="Eukaryota"/>
</dbReference>